<gene>
    <name evidence="14" type="ORF">E6C55_16235</name>
</gene>
<comment type="subcellular location">
    <subcellularLocation>
        <location evidence="1">Cell membrane</location>
        <topology evidence="1">Multi-pass membrane protein</topology>
    </subcellularLocation>
</comment>
<keyword evidence="6" id="KW-0547">Nucleotide-binding</keyword>
<keyword evidence="15" id="KW-1185">Reference proteome</keyword>
<dbReference type="CDD" id="cd06225">
    <property type="entry name" value="HAMP"/>
    <property type="match status" value="1"/>
</dbReference>
<dbReference type="Pfam" id="PF06580">
    <property type="entry name" value="His_kinase"/>
    <property type="match status" value="1"/>
</dbReference>
<dbReference type="SMART" id="SM00387">
    <property type="entry name" value="HATPase_c"/>
    <property type="match status" value="1"/>
</dbReference>
<protein>
    <submittedName>
        <fullName evidence="14">Sensor histidine kinase</fullName>
    </submittedName>
</protein>
<dbReference type="InterPro" id="IPR010559">
    <property type="entry name" value="Sig_transdc_His_kin_internal"/>
</dbReference>
<proteinExistence type="predicted"/>
<dbReference type="SUPFAM" id="SSF55874">
    <property type="entry name" value="ATPase domain of HSP90 chaperone/DNA topoisomerase II/histidine kinase"/>
    <property type="match status" value="1"/>
</dbReference>
<evidence type="ECO:0000313" key="15">
    <source>
        <dbReference type="Proteomes" id="UP000310636"/>
    </source>
</evidence>
<dbReference type="EMBL" id="SSOB01000019">
    <property type="protein sequence ID" value="THF77564.1"/>
    <property type="molecule type" value="Genomic_DNA"/>
</dbReference>
<evidence type="ECO:0000256" key="3">
    <source>
        <dbReference type="ARBA" id="ARBA00022553"/>
    </source>
</evidence>
<evidence type="ECO:0000256" key="12">
    <source>
        <dbReference type="SAM" id="Phobius"/>
    </source>
</evidence>
<organism evidence="14 15">
    <name type="scientific">Cohnella fermenti</name>
    <dbReference type="NCBI Taxonomy" id="2565925"/>
    <lineage>
        <taxon>Bacteria</taxon>
        <taxon>Bacillati</taxon>
        <taxon>Bacillota</taxon>
        <taxon>Bacilli</taxon>
        <taxon>Bacillales</taxon>
        <taxon>Paenibacillaceae</taxon>
        <taxon>Cohnella</taxon>
    </lineage>
</organism>
<dbReference type="Pfam" id="PF00672">
    <property type="entry name" value="HAMP"/>
    <property type="match status" value="1"/>
</dbReference>
<feature type="transmembrane region" description="Helical" evidence="12">
    <location>
        <begin position="318"/>
        <end position="342"/>
    </location>
</feature>
<keyword evidence="10" id="KW-0902">Two-component regulatory system</keyword>
<dbReference type="SMART" id="SM00304">
    <property type="entry name" value="HAMP"/>
    <property type="match status" value="1"/>
</dbReference>
<keyword evidence="9 12" id="KW-1133">Transmembrane helix</keyword>
<reference evidence="14 15" key="1">
    <citation type="submission" date="2019-04" db="EMBL/GenBank/DDBJ databases">
        <title>Cohnella sp. nov. isolated from preserved vegetables.</title>
        <authorList>
            <person name="Lin S.-Y."/>
            <person name="Hung M.-H."/>
            <person name="Young C.-C."/>
        </authorList>
    </citation>
    <scope>NUCLEOTIDE SEQUENCE [LARGE SCALE GENOMIC DNA]</scope>
    <source>
        <strain evidence="14 15">CC-MHH1044</strain>
    </source>
</reference>
<keyword evidence="5 12" id="KW-0812">Transmembrane</keyword>
<dbReference type="OrthoDB" id="9776552at2"/>
<name>A0A4S4BRU1_9BACL</name>
<keyword evidence="4" id="KW-0808">Transferase</keyword>
<evidence type="ECO:0000256" key="7">
    <source>
        <dbReference type="ARBA" id="ARBA00022777"/>
    </source>
</evidence>
<evidence type="ECO:0000256" key="6">
    <source>
        <dbReference type="ARBA" id="ARBA00022741"/>
    </source>
</evidence>
<dbReference type="Proteomes" id="UP000310636">
    <property type="component" value="Unassembled WGS sequence"/>
</dbReference>
<evidence type="ECO:0000256" key="2">
    <source>
        <dbReference type="ARBA" id="ARBA00022475"/>
    </source>
</evidence>
<feature type="transmembrane region" description="Helical" evidence="12">
    <location>
        <begin position="53"/>
        <end position="75"/>
    </location>
</feature>
<dbReference type="GO" id="GO:0005886">
    <property type="term" value="C:plasma membrane"/>
    <property type="evidence" value="ECO:0007669"/>
    <property type="project" value="UniProtKB-SubCell"/>
</dbReference>
<evidence type="ECO:0000313" key="14">
    <source>
        <dbReference type="EMBL" id="THF77564.1"/>
    </source>
</evidence>
<dbReference type="InterPro" id="IPR036890">
    <property type="entry name" value="HATPase_C_sf"/>
</dbReference>
<dbReference type="PANTHER" id="PTHR34220">
    <property type="entry name" value="SENSOR HISTIDINE KINASE YPDA"/>
    <property type="match status" value="1"/>
</dbReference>
<dbReference type="InterPro" id="IPR003594">
    <property type="entry name" value="HATPase_dom"/>
</dbReference>
<keyword evidence="11 12" id="KW-0472">Membrane</keyword>
<keyword evidence="8" id="KW-0067">ATP-binding</keyword>
<accession>A0A4S4BRU1</accession>
<dbReference type="GO" id="GO:0000155">
    <property type="term" value="F:phosphorelay sensor kinase activity"/>
    <property type="evidence" value="ECO:0007669"/>
    <property type="project" value="InterPro"/>
</dbReference>
<dbReference type="PROSITE" id="PS50885">
    <property type="entry name" value="HAMP"/>
    <property type="match status" value="1"/>
</dbReference>
<dbReference type="Pfam" id="PF02518">
    <property type="entry name" value="HATPase_c"/>
    <property type="match status" value="1"/>
</dbReference>
<keyword evidence="3" id="KW-0597">Phosphoprotein</keyword>
<dbReference type="SUPFAM" id="SSF158472">
    <property type="entry name" value="HAMP domain-like"/>
    <property type="match status" value="1"/>
</dbReference>
<dbReference type="AlphaFoldDB" id="A0A4S4BRU1"/>
<sequence length="630" mass="71842">MIPFVCSRSTCFCKPPLTTTRITYYCPNLEEGIAMPREKEQGALPSGNLKQKVVFSLAAILSVVFFVSGYIVYLLHVQIARDEVRDQFSQTVEQMMHTIDQRVQGSYKLSNQIIWNERLVSLLTQADRSYYEVQAIQTMLDQVMVSESQLMSINLFNNGGVQFRPANSFLSKPLNESAYLELQERLAPSDGELIWYRTSLADLLTAGSADSEVIVAARWMKNERLENYGVLAFVFHERYFMNELQSMMKNRDGNTYLLDGDGSLLYTDDKAFAGLPELREALAAEEDAYISGEAQSDLTGFRLIARNSYSTLKEKSRYILSVSLIGGVVGIGLSALLVMFAIQSLFKPMSGLVAAMRRVRQGQLETRVKIRTRDELAFLGDSFNHMLEHIDTLIKEVYEKQLREREAELKALQAQLNPHFLYNTLDMIYWRLYLQEDRDNAELIIALSDMLRYSLEPAGKATTVKDELIQINRYLKIQSCRFEDVLEVRQCVDEEVLACRIMPLLLQPIVENAFVHGFRHSAAERCLLTLRMYREQAEDGVDNRPRLVIEISDNGIGMPQERADRLLRSAFDSDRVHLGVHSVIRRIALAYGQPYGLEIDSIEREGTTMRLRLPFELAPQEGTEAEVHGI</sequence>
<evidence type="ECO:0000256" key="9">
    <source>
        <dbReference type="ARBA" id="ARBA00022989"/>
    </source>
</evidence>
<feature type="domain" description="HAMP" evidence="13">
    <location>
        <begin position="343"/>
        <end position="395"/>
    </location>
</feature>
<evidence type="ECO:0000256" key="10">
    <source>
        <dbReference type="ARBA" id="ARBA00023012"/>
    </source>
</evidence>
<comment type="caution">
    <text evidence="14">The sequence shown here is derived from an EMBL/GenBank/DDBJ whole genome shotgun (WGS) entry which is preliminary data.</text>
</comment>
<evidence type="ECO:0000256" key="11">
    <source>
        <dbReference type="ARBA" id="ARBA00023136"/>
    </source>
</evidence>
<evidence type="ECO:0000256" key="5">
    <source>
        <dbReference type="ARBA" id="ARBA00022692"/>
    </source>
</evidence>
<dbReference type="InterPro" id="IPR003660">
    <property type="entry name" value="HAMP_dom"/>
</dbReference>
<dbReference type="PANTHER" id="PTHR34220:SF11">
    <property type="entry name" value="SENSOR PROTEIN KINASE HPTS"/>
    <property type="match status" value="1"/>
</dbReference>
<dbReference type="Gene3D" id="6.10.340.10">
    <property type="match status" value="1"/>
</dbReference>
<dbReference type="Gene3D" id="3.30.565.10">
    <property type="entry name" value="Histidine kinase-like ATPase, C-terminal domain"/>
    <property type="match status" value="1"/>
</dbReference>
<evidence type="ECO:0000256" key="1">
    <source>
        <dbReference type="ARBA" id="ARBA00004651"/>
    </source>
</evidence>
<keyword evidence="7 14" id="KW-0418">Kinase</keyword>
<evidence type="ECO:0000259" key="13">
    <source>
        <dbReference type="PROSITE" id="PS50885"/>
    </source>
</evidence>
<dbReference type="GO" id="GO:0005524">
    <property type="term" value="F:ATP binding"/>
    <property type="evidence" value="ECO:0007669"/>
    <property type="project" value="UniProtKB-KW"/>
</dbReference>
<evidence type="ECO:0000256" key="4">
    <source>
        <dbReference type="ARBA" id="ARBA00022679"/>
    </source>
</evidence>
<dbReference type="InterPro" id="IPR050640">
    <property type="entry name" value="Bact_2-comp_sensor_kinase"/>
</dbReference>
<evidence type="ECO:0000256" key="8">
    <source>
        <dbReference type="ARBA" id="ARBA00022840"/>
    </source>
</evidence>
<keyword evidence="2" id="KW-1003">Cell membrane</keyword>